<dbReference type="Proteomes" id="UP001363151">
    <property type="component" value="Unassembled WGS sequence"/>
</dbReference>
<reference evidence="2 3" key="1">
    <citation type="submission" date="2024-03" db="EMBL/GenBank/DDBJ databases">
        <title>Aureococcus anophagefferens CCMP1851 and Kratosvirus quantuckense: Draft genome of a second virus-susceptible host strain in the model system.</title>
        <authorList>
            <person name="Chase E."/>
            <person name="Truchon A.R."/>
            <person name="Schepens W."/>
            <person name="Wilhelm S.W."/>
        </authorList>
    </citation>
    <scope>NUCLEOTIDE SEQUENCE [LARGE SCALE GENOMIC DNA]</scope>
    <source>
        <strain evidence="2 3">CCMP1851</strain>
    </source>
</reference>
<evidence type="ECO:0000313" key="3">
    <source>
        <dbReference type="Proteomes" id="UP001363151"/>
    </source>
</evidence>
<comment type="caution">
    <text evidence="2">The sequence shown here is derived from an EMBL/GenBank/DDBJ whole genome shotgun (WGS) entry which is preliminary data.</text>
</comment>
<sequence length="135" mass="14593">MPKGQGYYGPYLKMSSPSNPVATFHSSSRPFTAPSSPGKAVFPEFAAVGARTQRTGPSWATGLATDRPNTREKLRSLAPTSQPAHLRTRPICKSAQRGTLILPESICRGVGYKPKPSARPRGDLYSHHPHWVAGV</sequence>
<dbReference type="EMBL" id="JBBJCI010000121">
    <property type="protein sequence ID" value="KAK7248030.1"/>
    <property type="molecule type" value="Genomic_DNA"/>
</dbReference>
<feature type="region of interest" description="Disordered" evidence="1">
    <location>
        <begin position="51"/>
        <end position="88"/>
    </location>
</feature>
<organism evidence="2 3">
    <name type="scientific">Aureococcus anophagefferens</name>
    <name type="common">Harmful bloom alga</name>
    <dbReference type="NCBI Taxonomy" id="44056"/>
    <lineage>
        <taxon>Eukaryota</taxon>
        <taxon>Sar</taxon>
        <taxon>Stramenopiles</taxon>
        <taxon>Ochrophyta</taxon>
        <taxon>Pelagophyceae</taxon>
        <taxon>Pelagomonadales</taxon>
        <taxon>Pelagomonadaceae</taxon>
        <taxon>Aureococcus</taxon>
    </lineage>
</organism>
<proteinExistence type="predicted"/>
<feature type="compositionally biased region" description="Polar residues" evidence="1">
    <location>
        <begin position="15"/>
        <end position="35"/>
    </location>
</feature>
<accession>A0ABR1G452</accession>
<keyword evidence="3" id="KW-1185">Reference proteome</keyword>
<protein>
    <submittedName>
        <fullName evidence="2">Uncharacterized protein</fullName>
    </submittedName>
</protein>
<gene>
    <name evidence="2" type="ORF">SO694_0008707</name>
</gene>
<feature type="region of interest" description="Disordered" evidence="1">
    <location>
        <begin position="111"/>
        <end position="135"/>
    </location>
</feature>
<name>A0ABR1G452_AURAN</name>
<evidence type="ECO:0000313" key="2">
    <source>
        <dbReference type="EMBL" id="KAK7248030.1"/>
    </source>
</evidence>
<feature type="region of interest" description="Disordered" evidence="1">
    <location>
        <begin position="1"/>
        <end position="37"/>
    </location>
</feature>
<evidence type="ECO:0000256" key="1">
    <source>
        <dbReference type="SAM" id="MobiDB-lite"/>
    </source>
</evidence>